<protein>
    <submittedName>
        <fullName evidence="1">Uncharacterized protein</fullName>
    </submittedName>
</protein>
<sequence>MYGILNEVLDIRYLDKNNEYQNKTITINKKIISDNNNVNVLKKNFESYLTIIYDNNSYLNEASKQNYEYIINFNLDKDCILKYVTKYFYLDYY</sequence>
<evidence type="ECO:0000313" key="1">
    <source>
        <dbReference type="EMBL" id="QHS80586.1"/>
    </source>
</evidence>
<dbReference type="EMBL" id="MN740714">
    <property type="protein sequence ID" value="QHS80586.1"/>
    <property type="molecule type" value="Genomic_DNA"/>
</dbReference>
<accession>A0A6C0ALU1</accession>
<proteinExistence type="predicted"/>
<name>A0A6C0ALU1_9ZZZZ</name>
<reference evidence="1" key="1">
    <citation type="journal article" date="2020" name="Nature">
        <title>Giant virus diversity and host interactions through global metagenomics.</title>
        <authorList>
            <person name="Schulz F."/>
            <person name="Roux S."/>
            <person name="Paez-Espino D."/>
            <person name="Jungbluth S."/>
            <person name="Walsh D.A."/>
            <person name="Denef V.J."/>
            <person name="McMahon K.D."/>
            <person name="Konstantinidis K.T."/>
            <person name="Eloe-Fadrosh E.A."/>
            <person name="Kyrpides N.C."/>
            <person name="Woyke T."/>
        </authorList>
    </citation>
    <scope>NUCLEOTIDE SEQUENCE</scope>
    <source>
        <strain evidence="1">GVMAG-S-1091796-13</strain>
    </source>
</reference>
<dbReference type="AlphaFoldDB" id="A0A6C0ALU1"/>
<dbReference type="EMBL" id="MN740715">
    <property type="protein sequence ID" value="QHS80642.1"/>
    <property type="molecule type" value="Genomic_DNA"/>
</dbReference>
<organism evidence="1">
    <name type="scientific">viral metagenome</name>
    <dbReference type="NCBI Taxonomy" id="1070528"/>
    <lineage>
        <taxon>unclassified sequences</taxon>
        <taxon>metagenomes</taxon>
        <taxon>organismal metagenomes</taxon>
    </lineage>
</organism>